<evidence type="ECO:0000256" key="8">
    <source>
        <dbReference type="ARBA" id="ARBA00023180"/>
    </source>
</evidence>
<dbReference type="InterPro" id="IPR050991">
    <property type="entry name" value="ECM_Regulatory_Proteins"/>
</dbReference>
<feature type="domain" description="Fibronectin type-III" evidence="15">
    <location>
        <begin position="1959"/>
        <end position="2049"/>
    </location>
</feature>
<dbReference type="PROSITE" id="PS50234">
    <property type="entry name" value="VWFA"/>
    <property type="match status" value="4"/>
</dbReference>
<evidence type="ECO:0000256" key="2">
    <source>
        <dbReference type="ARBA" id="ARBA00022525"/>
    </source>
</evidence>
<gene>
    <name evidence="16" type="primary">col12a1a</name>
</gene>
<dbReference type="InterPro" id="IPR003961">
    <property type="entry name" value="FN3_dom"/>
</dbReference>
<evidence type="ECO:0000256" key="1">
    <source>
        <dbReference type="ARBA" id="ARBA00004498"/>
    </source>
</evidence>
<dbReference type="GO" id="GO:0005581">
    <property type="term" value="C:collagen trimer"/>
    <property type="evidence" value="ECO:0007669"/>
    <property type="project" value="UniProtKB-KW"/>
</dbReference>
<feature type="domain" description="Fibronectin type-III" evidence="15">
    <location>
        <begin position="2050"/>
        <end position="2138"/>
    </location>
</feature>
<feature type="domain" description="Fibronectin type-III" evidence="15">
    <location>
        <begin position="2139"/>
        <end position="2224"/>
    </location>
</feature>
<dbReference type="FunFam" id="2.60.40.10:FF:000121">
    <property type="entry name" value="Collagen type XII alpha 1 chain"/>
    <property type="match status" value="5"/>
</dbReference>
<evidence type="ECO:0000259" key="15">
    <source>
        <dbReference type="PROSITE" id="PS50853"/>
    </source>
</evidence>
<dbReference type="Pfam" id="PF00041">
    <property type="entry name" value="fn3"/>
    <property type="match status" value="16"/>
</dbReference>
<feature type="domain" description="VWFA" evidence="14">
    <location>
        <begin position="436"/>
        <end position="608"/>
    </location>
</feature>
<dbReference type="Gene3D" id="3.40.50.410">
    <property type="entry name" value="von Willebrand factor, type A domain"/>
    <property type="match status" value="4"/>
</dbReference>
<keyword evidence="8" id="KW-0325">Glycoprotein</keyword>
<accession>A0A4W3HLK4</accession>
<feature type="domain" description="VWFA" evidence="14">
    <location>
        <begin position="1138"/>
        <end position="1310"/>
    </location>
</feature>
<dbReference type="InterPro" id="IPR008160">
    <property type="entry name" value="Collagen"/>
</dbReference>
<dbReference type="InParanoid" id="A0A4W3HLK4"/>
<feature type="domain" description="Fibronectin type-III" evidence="15">
    <location>
        <begin position="763"/>
        <end position="852"/>
    </location>
</feature>
<dbReference type="InterPro" id="IPR013320">
    <property type="entry name" value="ConA-like_dom_sf"/>
</dbReference>
<dbReference type="InterPro" id="IPR036465">
    <property type="entry name" value="vWFA_dom_sf"/>
</dbReference>
<keyword evidence="7" id="KW-1015">Disulfide bond</keyword>
<dbReference type="InterPro" id="IPR036116">
    <property type="entry name" value="FN3_sf"/>
</dbReference>
<evidence type="ECO:0000256" key="12">
    <source>
        <dbReference type="ARBA" id="ARBA00067989"/>
    </source>
</evidence>
<comment type="similarity">
    <text evidence="9">Belongs to the fibril-associated collagens with interrupted helices (FACIT) family.</text>
</comment>
<dbReference type="FunFam" id="2.60.40.10:FF:000480">
    <property type="entry name" value="Collagen, type XII, alpha 1"/>
    <property type="match status" value="1"/>
</dbReference>
<dbReference type="SUPFAM" id="SSF53300">
    <property type="entry name" value="vWA-like"/>
    <property type="match status" value="4"/>
</dbReference>
<evidence type="ECO:0000313" key="16">
    <source>
        <dbReference type="Ensembl" id="ENSCMIP00000016185.1"/>
    </source>
</evidence>
<dbReference type="OMA" id="YIIRYKT"/>
<feature type="domain" description="Fibronectin type-III" evidence="15">
    <location>
        <begin position="1868"/>
        <end position="1958"/>
    </location>
</feature>
<feature type="domain" description="Fibronectin type-III" evidence="15">
    <location>
        <begin position="1322"/>
        <end position="1411"/>
    </location>
</feature>
<feature type="domain" description="Fibronectin type-III" evidence="15">
    <location>
        <begin position="630"/>
        <end position="723"/>
    </location>
</feature>
<feature type="domain" description="Fibronectin type-III" evidence="15">
    <location>
        <begin position="1035"/>
        <end position="1125"/>
    </location>
</feature>
<keyword evidence="2" id="KW-0964">Secreted</keyword>
<sequence length="2991" mass="328702">MSLFYLYSDVFNTTVLCCDISRLCSICLWIQILNVSFPPPMDLKYKILSESSVQMTWRRPRSRILGYRLTVTPTDGQPPRELTLGTRVSKTSITDLVPDLEYMISLVAYDRSSESVPVKVKLTIPKPRVCSSNANADLVFLVDGSWSVGRPNFRKIREFIYSLVSAFSIGEDQTRVGIVQYSSDTRTEFSLDRYFDKSELLRAITNLPYKGGNTMTGDAINYLVQKTFVASAGARRSYPKVAVIITDGKSQDTVQDSAQALRDIGVEVFTLGIKGADLQELQEIASAPIGKHIFQVADFDNIKDVQTDIIKQVCSGVEEQILELVSGEEVVEPANNLQTIEIASKFLKLVWDPSLGQVTGYRLQLIPLVPGVEKQEVSLDSQARMAVVQNLNPGTEYQINLYAMRGLASSEPISILETTQWVQIKVCTLNENSQADVVLLVDGSYSIGLSNFAKVRDFLETLVQTFPVGPNQIQIGLVQYSRDPNTEFTLNTHSTQASVLEAVRNFPYRGGSTNTGRAMTYVRNKVFVVEKGARFKVPRVMVLITDGKSSDAFQVPAERLRDAGVEIFAVGVKDAVFSELVTIASKPEHSHVYQVDDFDSFQRVSAKLTQTLCLRIEEEAVAIKERDFTSPSNLQTSDVTSSSFRVSWTPVGPDVRSYLLKYRMALGGQLYSIQVPGEEASRVLTDLLPETEYLIQVIAQYENGNSRPLEGKDTTLEAYSHPPPRITSPTPAVLKKKPSSKLRLDLTMWNFVPVDQLVKENGLPRNLLVYDESTNSFKVRWVAAPGNVLHYRLEYTPYSGGEKEEVTIRGTDTSTTLQNLLTNARYDLRLRAEYRTLVGQPLIGEGSTKEEIGSPRNLVTDNVSSTSFDISWTAAPGNVQRYRVTWKSSDDDDSGEIEIPGYLTTTRLTNLQPETRYHIMVFAAYSSGEGDPLEGDETTNATEEAKRMLVTDETVNSFRVTWQPAPGKVLHYRVSYRPASGGRTIATKIPPHLTSTVLRRLSPQTTYDVNVSPMYKHGEGKLRFSQGTTASPYKPPQNLQTSDPQKTSFRVTWDPAPGEVRGYRITYYPLDDEQQQEQMELGPYDTTVVLEELKADTTYKVAVSGMFQDGESLPLLGQEHTTLSEDSGIQCSTTAAADILLLVDGSWSIGRLNFRQIRSFIGKLIQVFDISPQRVQFGLAQYSGDPRTEWNLNAHKDKKSLLAAAAALPYKGGNTLTGLALSYILQNNFREDAGARPFARKIGVLITDGKSQDDVSIPSESLRDLGVELYAVGIKNADVIELRQIATDPDSIHMYNVADFALLTEIVDDLSRNLCDSVKSGAPTNLEMSEVTPGSFRVTWDHGASVDRYRVEYQRVAGGPTEQVLVNGRTTSVVLTDLFPETQYNVNVYSLLEGEVSEPLRGSETTLSIPSVRNFNLFDVTSSSMRMRWDPVPDASGYLIQYAPINANVPVGQKEVKVGPEEADLPLTELLPNTEYTVSIHTMYGDIAGDPLTKQEVTLPLSPPRNIRFSDTTHSSTRVHWEPAPGRVLKYLIKYREVDDPTIKEVEVNRADTSVLLPNLLSQTEYQVYVSAIYDDGPSAPLLLSLSSAVVPAPINLQFSEVGTKQFRVSWEHGAPDVALYRLAWTPVGTTDKKEMILNGDETNQMLENLTPDTRYEVSLTAIYPDEMESEDLIDTQSTSKSMAKIGPPRNLQVYNATPYSLTVKWDPAVGRVLRYKVTYTPMSGDPIEKMVGPKQHRIVLEKLSPDTPYSIRVASSYKRKDGGHMTGTGRTKPLASVRNIRVYDPTTSTLSVNWEPAEGVVRQYDVYYVPTTGGPAEEKVTLPGNTRNVVLRNLLSDTPYKISVVPVFTEGGGARRSATGQTLVRGAPRNIQVYNPSPNSLSVRWMSAPGPVQQYRVVYAPLTGTRPSEYTVVPANTNSLLLERLQPDTPYSVNVIALYADGEGGELSSNGKTLPRSGPRNMRVYGPTTNSLSVSWDHADGPVQQYRVIYAPTVGDPIEEFIFVPGRRNNVVLQPLETDTPYRISVVAMYADGDGGQLTGDGRTVGLLEPSNLRVSDEWYTRFRVSWDPAPLPVLGYKFIYQPTGVDEPKEIFVGDVTTYTPQNLKPGTTYDVKVYATYDSGDSEPLVGQGTTLYLNVTGLTTYQVDWDSFCIRWNPHRQASSYRIKLQPHSGRQEVTVNGADSSYCFYGLSPNAKYDAMVYTQLPNLEGPGVNVQEQTSDPPLLLCPAGAKADLVFLIDSSWSIGDDNFLKVVQFVFTTIGALDNISPAGMQISFVQFSDEAKSEFKLNTYADKGHVLSALQMVRYKGGNTKTGRALKFLYDEVFIHSRGMRKSVPKVLVVVTDGRSQDEVKQPALALQEAGYSVFVVGVADVDFTELRNIASKPSDKHLFVVDDFDAFAKIEDQLITFLCETASSTCPLIYINGFTTPGYKMMEAFNLTETEASSLPGVSMEPGSFNSYVAYRLHKDTYLNQPTVDIHPDGLALTYTIMLMFRILPETTSEPFAIWQITNQDYKPEVGVLVDGNSQTLSFFNKDERGESQTITFDSDEVKKLFYGNFHKVHLLVNQDSVKLIVDCQEVEEKPANPHGNISTDGFEIFGKLVKSQGAKGRSATLQSFDIICSLGWAIRDQCCDLPSMRIEAKCPALPHACTCTQDSIGPPGPPGPPVIVVITNYFLYYYMQGPPGTRGEPGSPGSQGLPGPQGPIGLSIPGESVSLCRLFPSFLTPLLPPHSHLPGGLASQNMMRSIARQVCEQLMNNQMSRVNSLINQIPNGYYNNRAVAGPPGPAGESGNPGPRGENGAQGRPGFPGAPGTDGRAGERGPPGEQGERGSTGIGKPGSPGPPGAPGQSLTGPPGPPGTRGAPGPGGRQGHYGARGPAGPPGYCDSSQCAGIPYNGPGYPDVAVPSPSSTIGSLGYSDSPSPLHAPAILSPPHPTHTIVTILDSALFCFGQPGPHPADLIPEGIRRRLAKAKSWGPQRVFWSNSWSPTS</sequence>
<feature type="domain" description="Fibronectin type-III" evidence="15">
    <location>
        <begin position="1412"/>
        <end position="1502"/>
    </location>
</feature>
<dbReference type="FunCoup" id="A0A4W3HLK4">
    <property type="interactions" value="166"/>
</dbReference>
<dbReference type="FunFam" id="2.60.40.10:FF:000018">
    <property type="entry name" value="collagen alpha-1(XII) chain isoform X1"/>
    <property type="match status" value="3"/>
</dbReference>
<dbReference type="SMART" id="SM00327">
    <property type="entry name" value="VWA"/>
    <property type="match status" value="4"/>
</dbReference>
<dbReference type="Pfam" id="PF01391">
    <property type="entry name" value="Collagen"/>
    <property type="match status" value="1"/>
</dbReference>
<evidence type="ECO:0000313" key="17">
    <source>
        <dbReference type="Proteomes" id="UP000314986"/>
    </source>
</evidence>
<evidence type="ECO:0000256" key="5">
    <source>
        <dbReference type="ARBA" id="ARBA00022889"/>
    </source>
</evidence>
<feature type="domain" description="Fibronectin type-III" evidence="15">
    <location>
        <begin position="1688"/>
        <end position="1776"/>
    </location>
</feature>
<feature type="domain" description="Fibronectin type-III" evidence="15">
    <location>
        <begin position="946"/>
        <end position="1033"/>
    </location>
</feature>
<comment type="subunit">
    <text evidence="11">Trimer of identical chains each containing 190 kDa of non-triple-helical sequences.</text>
</comment>
<feature type="domain" description="VWFA" evidence="14">
    <location>
        <begin position="2235"/>
        <end position="2408"/>
    </location>
</feature>
<feature type="domain" description="VWFA" evidence="14">
    <location>
        <begin position="137"/>
        <end position="313"/>
    </location>
</feature>
<reference evidence="17" key="1">
    <citation type="journal article" date="2006" name="Science">
        <title>Ancient noncoding elements conserved in the human genome.</title>
        <authorList>
            <person name="Venkatesh B."/>
            <person name="Kirkness E.F."/>
            <person name="Loh Y.H."/>
            <person name="Halpern A.L."/>
            <person name="Lee A.P."/>
            <person name="Johnson J."/>
            <person name="Dandona N."/>
            <person name="Viswanathan L.D."/>
            <person name="Tay A."/>
            <person name="Venter J.C."/>
            <person name="Strausberg R.L."/>
            <person name="Brenner S."/>
        </authorList>
    </citation>
    <scope>NUCLEOTIDE SEQUENCE [LARGE SCALE GENOMIC DNA]</scope>
</reference>
<evidence type="ECO:0000256" key="4">
    <source>
        <dbReference type="ARBA" id="ARBA00022737"/>
    </source>
</evidence>
<evidence type="ECO:0000256" key="13">
    <source>
        <dbReference type="SAM" id="MobiDB-lite"/>
    </source>
</evidence>
<dbReference type="Pfam" id="PF00092">
    <property type="entry name" value="VWA"/>
    <property type="match status" value="4"/>
</dbReference>
<protein>
    <recommendedName>
        <fullName evidence="12">Collagen alpha-1(XII) chain</fullName>
    </recommendedName>
</protein>
<evidence type="ECO:0000256" key="9">
    <source>
        <dbReference type="ARBA" id="ARBA00049648"/>
    </source>
</evidence>
<dbReference type="PANTHER" id="PTHR46708:SF7">
    <property type="entry name" value="FIBRONECTIN TYPE-III DOMAIN-CONTAINING PROTEIN"/>
    <property type="match status" value="1"/>
</dbReference>
<comment type="subcellular location">
    <subcellularLocation>
        <location evidence="1">Secreted</location>
        <location evidence="1">Extracellular space</location>
        <location evidence="1">Extracellular matrix</location>
    </subcellularLocation>
</comment>
<dbReference type="Gene3D" id="2.60.120.200">
    <property type="match status" value="1"/>
</dbReference>
<feature type="domain" description="Fibronectin type-III" evidence="15">
    <location>
        <begin position="1595"/>
        <end position="1683"/>
    </location>
</feature>
<reference evidence="17" key="3">
    <citation type="journal article" date="2014" name="Nature">
        <title>Elephant shark genome provides unique insights into gnathostome evolution.</title>
        <authorList>
            <consortium name="International Elephant Shark Genome Sequencing Consortium"/>
            <person name="Venkatesh B."/>
            <person name="Lee A.P."/>
            <person name="Ravi V."/>
            <person name="Maurya A.K."/>
            <person name="Lian M.M."/>
            <person name="Swann J.B."/>
            <person name="Ohta Y."/>
            <person name="Flajnik M.F."/>
            <person name="Sutoh Y."/>
            <person name="Kasahara M."/>
            <person name="Hoon S."/>
            <person name="Gangu V."/>
            <person name="Roy S.W."/>
            <person name="Irimia M."/>
            <person name="Korzh V."/>
            <person name="Kondrychyn I."/>
            <person name="Lim Z.W."/>
            <person name="Tay B.H."/>
            <person name="Tohari S."/>
            <person name="Kong K.W."/>
            <person name="Ho S."/>
            <person name="Lorente-Galdos B."/>
            <person name="Quilez J."/>
            <person name="Marques-Bonet T."/>
            <person name="Raney B.J."/>
            <person name="Ingham P.W."/>
            <person name="Tay A."/>
            <person name="Hillier L.W."/>
            <person name="Minx P."/>
            <person name="Boehm T."/>
            <person name="Wilson R.K."/>
            <person name="Brenner S."/>
            <person name="Warren W.C."/>
        </authorList>
    </citation>
    <scope>NUCLEOTIDE SEQUENCE [LARGE SCALE GENOMIC DNA]</scope>
</reference>
<evidence type="ECO:0000259" key="14">
    <source>
        <dbReference type="PROSITE" id="PS50234"/>
    </source>
</evidence>
<dbReference type="FunFam" id="3.40.50.410:FF:000001">
    <property type="entry name" value="Collagen, type XII, alpha 1"/>
    <property type="match status" value="4"/>
</dbReference>
<dbReference type="Ensembl" id="ENSCMIT00000016514.1">
    <property type="protein sequence ID" value="ENSCMIP00000016185.1"/>
    <property type="gene ID" value="ENSCMIG00000007639.1"/>
</dbReference>
<feature type="domain" description="Fibronectin type-III" evidence="15">
    <location>
        <begin position="39"/>
        <end position="128"/>
    </location>
</feature>
<feature type="compositionally biased region" description="Gly residues" evidence="13">
    <location>
        <begin position="2863"/>
        <end position="2872"/>
    </location>
</feature>
<feature type="region of interest" description="Disordered" evidence="13">
    <location>
        <begin position="2688"/>
        <end position="2707"/>
    </location>
</feature>
<dbReference type="InterPro" id="IPR013783">
    <property type="entry name" value="Ig-like_fold"/>
</dbReference>
<dbReference type="SUPFAM" id="SSF49265">
    <property type="entry name" value="Fibronectin type III"/>
    <property type="match status" value="11"/>
</dbReference>
<name>A0A4W3HLK4_CALMI</name>
<keyword evidence="4" id="KW-0677">Repeat</keyword>
<proteinExistence type="inferred from homology"/>
<dbReference type="Proteomes" id="UP000314986">
    <property type="component" value="Unassembled WGS sequence"/>
</dbReference>
<feature type="region of interest" description="Disordered" evidence="13">
    <location>
        <begin position="2779"/>
        <end position="2881"/>
    </location>
</feature>
<dbReference type="FunFam" id="2.60.40.10:FF:000234">
    <property type="entry name" value="Collagen, type XII, alpha 1"/>
    <property type="match status" value="4"/>
</dbReference>
<feature type="region of interest" description="Disordered" evidence="13">
    <location>
        <begin position="1025"/>
        <end position="1053"/>
    </location>
</feature>
<dbReference type="GeneTree" id="ENSGT00940000154923"/>
<feature type="domain" description="Fibronectin type-III" evidence="15">
    <location>
        <begin position="854"/>
        <end position="945"/>
    </location>
</feature>
<dbReference type="InterPro" id="IPR048287">
    <property type="entry name" value="TSPN-like_N"/>
</dbReference>
<keyword evidence="3" id="KW-0272">Extracellular matrix</keyword>
<evidence type="ECO:0000256" key="10">
    <source>
        <dbReference type="ARBA" id="ARBA00053577"/>
    </source>
</evidence>
<dbReference type="InterPro" id="IPR002035">
    <property type="entry name" value="VWF_A"/>
</dbReference>
<dbReference type="CDD" id="cd01482">
    <property type="entry name" value="vWA_collagen_alphaI-XII-like"/>
    <property type="match status" value="3"/>
</dbReference>
<feature type="domain" description="Fibronectin type-III" evidence="15">
    <location>
        <begin position="333"/>
        <end position="425"/>
    </location>
</feature>
<reference evidence="16" key="4">
    <citation type="submission" date="2025-08" db="UniProtKB">
        <authorList>
            <consortium name="Ensembl"/>
        </authorList>
    </citation>
    <scope>IDENTIFICATION</scope>
</reference>
<dbReference type="GO" id="GO:0007155">
    <property type="term" value="P:cell adhesion"/>
    <property type="evidence" value="ECO:0007669"/>
    <property type="project" value="UniProtKB-KW"/>
</dbReference>
<keyword evidence="17" id="KW-1185">Reference proteome</keyword>
<evidence type="ECO:0000256" key="11">
    <source>
        <dbReference type="ARBA" id="ARBA00064391"/>
    </source>
</evidence>
<keyword evidence="6" id="KW-0176">Collagen</keyword>
<keyword evidence="5" id="KW-0130">Cell adhesion</keyword>
<reference evidence="16" key="5">
    <citation type="submission" date="2025-09" db="UniProtKB">
        <authorList>
            <consortium name="Ensembl"/>
        </authorList>
    </citation>
    <scope>IDENTIFICATION</scope>
</reference>
<feature type="domain" description="Fibronectin type-III" evidence="15">
    <location>
        <begin position="1777"/>
        <end position="1867"/>
    </location>
</feature>
<evidence type="ECO:0000256" key="3">
    <source>
        <dbReference type="ARBA" id="ARBA00022530"/>
    </source>
</evidence>
<organism evidence="16 17">
    <name type="scientific">Callorhinchus milii</name>
    <name type="common">Ghost shark</name>
    <dbReference type="NCBI Taxonomy" id="7868"/>
    <lineage>
        <taxon>Eukaryota</taxon>
        <taxon>Metazoa</taxon>
        <taxon>Chordata</taxon>
        <taxon>Craniata</taxon>
        <taxon>Vertebrata</taxon>
        <taxon>Chondrichthyes</taxon>
        <taxon>Holocephali</taxon>
        <taxon>Chimaeriformes</taxon>
        <taxon>Callorhinchidae</taxon>
        <taxon>Callorhinchus</taxon>
    </lineage>
</organism>
<feature type="domain" description="Fibronectin type-III" evidence="15">
    <location>
        <begin position="1503"/>
        <end position="1594"/>
    </location>
</feature>
<dbReference type="Gene3D" id="2.60.40.10">
    <property type="entry name" value="Immunoglobulins"/>
    <property type="match status" value="17"/>
</dbReference>
<evidence type="ECO:0000256" key="7">
    <source>
        <dbReference type="ARBA" id="ARBA00023157"/>
    </source>
</evidence>
<reference evidence="17" key="2">
    <citation type="journal article" date="2007" name="PLoS Biol.">
        <title>Survey sequencing and comparative analysis of the elephant shark (Callorhinchus milii) genome.</title>
        <authorList>
            <person name="Venkatesh B."/>
            <person name="Kirkness E.F."/>
            <person name="Loh Y.H."/>
            <person name="Halpern A.L."/>
            <person name="Lee A.P."/>
            <person name="Johnson J."/>
            <person name="Dandona N."/>
            <person name="Viswanathan L.D."/>
            <person name="Tay A."/>
            <person name="Venter J.C."/>
            <person name="Strausberg R.L."/>
            <person name="Brenner S."/>
        </authorList>
    </citation>
    <scope>NUCLEOTIDE SEQUENCE [LARGE SCALE GENOMIC DNA]</scope>
</reference>
<dbReference type="SMART" id="SM00060">
    <property type="entry name" value="FN3"/>
    <property type="match status" value="17"/>
</dbReference>
<dbReference type="SUPFAM" id="SSF49899">
    <property type="entry name" value="Concanavalin A-like lectins/glucanases"/>
    <property type="match status" value="1"/>
</dbReference>
<comment type="function">
    <text evidence="10">Type XII collagen interacts with type I collagen-containing fibrils, the COL1 domain could be associated with the surface of the fibrils, and the COL2 and NC3 domains may be localized in the perifibrillar matrix.</text>
</comment>
<evidence type="ECO:0000256" key="6">
    <source>
        <dbReference type="ARBA" id="ARBA00023119"/>
    </source>
</evidence>
<feature type="compositionally biased region" description="Polar residues" evidence="13">
    <location>
        <begin position="1025"/>
        <end position="1050"/>
    </location>
</feature>
<dbReference type="SMART" id="SM00210">
    <property type="entry name" value="TSPN"/>
    <property type="match status" value="1"/>
</dbReference>
<dbReference type="PANTHER" id="PTHR46708">
    <property type="entry name" value="TENASCIN"/>
    <property type="match status" value="1"/>
</dbReference>
<dbReference type="PROSITE" id="PS50853">
    <property type="entry name" value="FN3"/>
    <property type="match status" value="17"/>
</dbReference>
<dbReference type="CDD" id="cd00063">
    <property type="entry name" value="FN3"/>
    <property type="match status" value="16"/>
</dbReference>
<dbReference type="PRINTS" id="PR00453">
    <property type="entry name" value="VWFADOMAIN"/>
</dbReference>
<feature type="compositionally biased region" description="Low complexity" evidence="13">
    <location>
        <begin position="2692"/>
        <end position="2707"/>
    </location>
</feature>
<dbReference type="FunFam" id="2.60.40.10:FF:000489">
    <property type="entry name" value="collagen alpha-1(XII) chain isoform X1"/>
    <property type="match status" value="1"/>
</dbReference>